<organism evidence="2 3">
    <name type="scientific">Macrococcoides canis</name>
    <dbReference type="NCBI Taxonomy" id="1855823"/>
    <lineage>
        <taxon>Bacteria</taxon>
        <taxon>Bacillati</taxon>
        <taxon>Bacillota</taxon>
        <taxon>Bacilli</taxon>
        <taxon>Bacillales</taxon>
        <taxon>Staphylococcaceae</taxon>
        <taxon>Macrococcoides</taxon>
    </lineage>
</organism>
<dbReference type="EMBL" id="CP047363">
    <property type="protein sequence ID" value="QIH77969.1"/>
    <property type="molecule type" value="Genomic_DNA"/>
</dbReference>
<keyword evidence="1" id="KW-0808">Transferase</keyword>
<dbReference type="SUPFAM" id="SSF53756">
    <property type="entry name" value="UDP-Glycosyltransferase/glycogen phosphorylase"/>
    <property type="match status" value="1"/>
</dbReference>
<evidence type="ECO:0000313" key="3">
    <source>
        <dbReference type="Proteomes" id="UP000501122"/>
    </source>
</evidence>
<dbReference type="Proteomes" id="UP000501122">
    <property type="component" value="Chromosome"/>
</dbReference>
<dbReference type="PANTHER" id="PTHR46401">
    <property type="entry name" value="GLYCOSYLTRANSFERASE WBBK-RELATED"/>
    <property type="match status" value="1"/>
</dbReference>
<evidence type="ECO:0000256" key="1">
    <source>
        <dbReference type="ARBA" id="ARBA00022679"/>
    </source>
</evidence>
<name>A0AAE7C072_9STAP</name>
<sequence>MNSKKLVVCNAYPSKENIYRNGFIHRRVKAYQKYGEQVDVYYLHVNATQEEVYEYDGVTVYFGNDDHYKEFIKLNEQTYKTFLIHFINPLMYYPIIETIENPKIIVWIHGFEAEAWHRRWFNFLANRHELNVILQKANQYYTDQLEFMNQLYRETKYDITFIHVSKWFKEHIADVDAKFSPQNYEIIPNIVDGEVFDYIPKSREGKLKVLSIRPYASYKYANDQTRDAIHILSKKPYFKDIEFHLYGEGKLFPEVTDSLKKYDNVFLHNTFLEQPEIAKIHKEFDVFMCPTRLDSQGVSMCEAMSSGLVVISSNTTAIPEYVSHNETGLLAEKENPKSLAEQLERIYFNPVLFEKISKQAAESMRMIAGEDVVIKKELEVILGER</sequence>
<dbReference type="GO" id="GO:0009103">
    <property type="term" value="P:lipopolysaccharide biosynthetic process"/>
    <property type="evidence" value="ECO:0007669"/>
    <property type="project" value="TreeGrafter"/>
</dbReference>
<proteinExistence type="predicted"/>
<dbReference type="AlphaFoldDB" id="A0AAE7C072"/>
<dbReference type="GO" id="GO:0016757">
    <property type="term" value="F:glycosyltransferase activity"/>
    <property type="evidence" value="ECO:0007669"/>
    <property type="project" value="TreeGrafter"/>
</dbReference>
<reference evidence="2" key="1">
    <citation type="journal article" date="2020" name="Antimicrob. Agents Chemother.">
        <title>The novel macrolide resistance genes mef(D), msr(F) and msr(H) are present on resistance islands in Macrococcus canis, Macrococcus caseolyticus and Staphylococcus aureus.</title>
        <authorList>
            <person name="Schwendener S."/>
            <person name="Dona V."/>
            <person name="Perreten V."/>
        </authorList>
    </citation>
    <scope>NUCLEOTIDE SEQUENCE</scope>
    <source>
        <strain evidence="2">Epi0076A</strain>
    </source>
</reference>
<accession>A0AAE7C072</accession>
<gene>
    <name evidence="2" type="ORF">GTN30_04735</name>
</gene>
<dbReference type="PANTHER" id="PTHR46401:SF2">
    <property type="entry name" value="GLYCOSYLTRANSFERASE WBBK-RELATED"/>
    <property type="match status" value="1"/>
</dbReference>
<protein>
    <submittedName>
        <fullName evidence="2">Glycosyltransferase</fullName>
    </submittedName>
</protein>
<evidence type="ECO:0000313" key="2">
    <source>
        <dbReference type="EMBL" id="QIH77969.1"/>
    </source>
</evidence>
<dbReference type="Gene3D" id="3.40.50.2000">
    <property type="entry name" value="Glycogen Phosphorylase B"/>
    <property type="match status" value="2"/>
</dbReference>
<dbReference type="Pfam" id="PF13692">
    <property type="entry name" value="Glyco_trans_1_4"/>
    <property type="match status" value="1"/>
</dbReference>
<dbReference type="CDD" id="cd03801">
    <property type="entry name" value="GT4_PimA-like"/>
    <property type="match status" value="1"/>
</dbReference>